<dbReference type="PANTHER" id="PTHR47326:SF1">
    <property type="entry name" value="HTH PSQ-TYPE DOMAIN-CONTAINING PROTEIN"/>
    <property type="match status" value="1"/>
</dbReference>
<evidence type="ECO:0000313" key="2">
    <source>
        <dbReference type="Proteomes" id="UP001159042"/>
    </source>
</evidence>
<dbReference type="InterPro" id="IPR036397">
    <property type="entry name" value="RNaseH_sf"/>
</dbReference>
<comment type="caution">
    <text evidence="1">The sequence shown here is derived from an EMBL/GenBank/DDBJ whole genome shotgun (WGS) entry which is preliminary data.</text>
</comment>
<dbReference type="EMBL" id="JANEYG010000326">
    <property type="protein sequence ID" value="KAJ8910271.1"/>
    <property type="molecule type" value="Genomic_DNA"/>
</dbReference>
<reference evidence="1 2" key="1">
    <citation type="journal article" date="2023" name="Insect Mol. Biol.">
        <title>Genome sequencing provides insights into the evolution of gene families encoding plant cell wall-degrading enzymes in longhorned beetles.</title>
        <authorList>
            <person name="Shin N.R."/>
            <person name="Okamura Y."/>
            <person name="Kirsch R."/>
            <person name="Pauchet Y."/>
        </authorList>
    </citation>
    <scope>NUCLEOTIDE SEQUENCE [LARGE SCALE GENOMIC DNA]</scope>
    <source>
        <strain evidence="1">EAD_L_NR</strain>
    </source>
</reference>
<dbReference type="AlphaFoldDB" id="A0AAV8V8P7"/>
<dbReference type="Gene3D" id="3.30.420.10">
    <property type="entry name" value="Ribonuclease H-like superfamily/Ribonuclease H"/>
    <property type="match status" value="1"/>
</dbReference>
<name>A0AAV8V8P7_9CUCU</name>
<protein>
    <recommendedName>
        <fullName evidence="3">Transposase</fullName>
    </recommendedName>
</protein>
<evidence type="ECO:0008006" key="3">
    <source>
        <dbReference type="Google" id="ProtNLM"/>
    </source>
</evidence>
<gene>
    <name evidence="1" type="ORF">NQ315_014005</name>
</gene>
<organism evidence="1 2">
    <name type="scientific">Exocentrus adspersus</name>
    <dbReference type="NCBI Taxonomy" id="1586481"/>
    <lineage>
        <taxon>Eukaryota</taxon>
        <taxon>Metazoa</taxon>
        <taxon>Ecdysozoa</taxon>
        <taxon>Arthropoda</taxon>
        <taxon>Hexapoda</taxon>
        <taxon>Insecta</taxon>
        <taxon>Pterygota</taxon>
        <taxon>Neoptera</taxon>
        <taxon>Endopterygota</taxon>
        <taxon>Coleoptera</taxon>
        <taxon>Polyphaga</taxon>
        <taxon>Cucujiformia</taxon>
        <taxon>Chrysomeloidea</taxon>
        <taxon>Cerambycidae</taxon>
        <taxon>Lamiinae</taxon>
        <taxon>Acanthocinini</taxon>
        <taxon>Exocentrus</taxon>
    </lineage>
</organism>
<dbReference type="Proteomes" id="UP001159042">
    <property type="component" value="Unassembled WGS sequence"/>
</dbReference>
<sequence length="125" mass="14266">MIINTCFIVNVWAGKCGEYVIGPHFLEENLTGNGYLQFLQNDLLPLQRHIPPDDLNSEWFQHDGAPAHSKLAAREYLNCLYPDTWIGRGSPIPWAPRSPDLSCLVFSLWGYWRFKPSDTRSGGKM</sequence>
<proteinExistence type="predicted"/>
<dbReference type="GO" id="GO:0003676">
    <property type="term" value="F:nucleic acid binding"/>
    <property type="evidence" value="ECO:0007669"/>
    <property type="project" value="InterPro"/>
</dbReference>
<evidence type="ECO:0000313" key="1">
    <source>
        <dbReference type="EMBL" id="KAJ8910271.1"/>
    </source>
</evidence>
<keyword evidence="2" id="KW-1185">Reference proteome</keyword>
<dbReference type="PANTHER" id="PTHR47326">
    <property type="entry name" value="TRANSPOSABLE ELEMENT TC3 TRANSPOSASE-LIKE PROTEIN"/>
    <property type="match status" value="1"/>
</dbReference>
<feature type="non-terminal residue" evidence="1">
    <location>
        <position position="125"/>
    </location>
</feature>
<accession>A0AAV8V8P7</accession>